<protein>
    <submittedName>
        <fullName evidence="2">Uncharacterized protein</fullName>
    </submittedName>
</protein>
<evidence type="ECO:0000313" key="2">
    <source>
        <dbReference type="EMBL" id="QQP49097.1"/>
    </source>
</evidence>
<keyword evidence="3" id="KW-1185">Reference proteome</keyword>
<dbReference type="EMBL" id="CP045895">
    <property type="protein sequence ID" value="QQP49097.1"/>
    <property type="molecule type" value="Genomic_DNA"/>
</dbReference>
<dbReference type="AlphaFoldDB" id="A0A7T8HFI4"/>
<feature type="region of interest" description="Disordered" evidence="1">
    <location>
        <begin position="30"/>
        <end position="50"/>
    </location>
</feature>
<evidence type="ECO:0000313" key="3">
    <source>
        <dbReference type="Proteomes" id="UP000595437"/>
    </source>
</evidence>
<dbReference type="OrthoDB" id="7912729at2759"/>
<proteinExistence type="predicted"/>
<dbReference type="Proteomes" id="UP000595437">
    <property type="component" value="Chromosome 6"/>
</dbReference>
<gene>
    <name evidence="2" type="ORF">FKW44_009626</name>
</gene>
<name>A0A7T8HFI4_CALRO</name>
<sequence length="50" mass="5718">MQDGAPQRLHNAALEFLNKKFRGRVISRRTENPWPAHSPDLSPWSFTSGL</sequence>
<accession>A0A7T8HFI4</accession>
<organism evidence="2 3">
    <name type="scientific">Caligus rogercresseyi</name>
    <name type="common">Sea louse</name>
    <dbReference type="NCBI Taxonomy" id="217165"/>
    <lineage>
        <taxon>Eukaryota</taxon>
        <taxon>Metazoa</taxon>
        <taxon>Ecdysozoa</taxon>
        <taxon>Arthropoda</taxon>
        <taxon>Crustacea</taxon>
        <taxon>Multicrustacea</taxon>
        <taxon>Hexanauplia</taxon>
        <taxon>Copepoda</taxon>
        <taxon>Siphonostomatoida</taxon>
        <taxon>Caligidae</taxon>
        <taxon>Caligus</taxon>
    </lineage>
</organism>
<evidence type="ECO:0000256" key="1">
    <source>
        <dbReference type="SAM" id="MobiDB-lite"/>
    </source>
</evidence>
<reference evidence="3" key="1">
    <citation type="submission" date="2021-01" db="EMBL/GenBank/DDBJ databases">
        <title>Caligus Genome Assembly.</title>
        <authorList>
            <person name="Gallardo-Escarate C."/>
        </authorList>
    </citation>
    <scope>NUCLEOTIDE SEQUENCE [LARGE SCALE GENOMIC DNA]</scope>
</reference>